<dbReference type="EMBL" id="JAATJH010000001">
    <property type="protein sequence ID" value="NJC25292.1"/>
    <property type="molecule type" value="Genomic_DNA"/>
</dbReference>
<proteinExistence type="predicted"/>
<keyword evidence="1" id="KW-0812">Transmembrane</keyword>
<dbReference type="Proteomes" id="UP000770785">
    <property type="component" value="Unassembled WGS sequence"/>
</dbReference>
<keyword evidence="1" id="KW-1133">Transmembrane helix</keyword>
<dbReference type="RefSeq" id="WP_168036052.1">
    <property type="nucleotide sequence ID" value="NZ_JAATJH010000001.1"/>
</dbReference>
<sequence>MIPPLLFAIAFLLLAYYLWHLRQRRWMLAPLLTGIVLITLTVVIKVQDVNRVQAKRDVDVLLRELTDPQLWEVNEIEHAEKRLLLASTASQALLRAKHFYPERDSVIDVRLTELATWVTRSGIFPQWRRQKSWNEQLFFLAHAGATLAHYQLATGNDDQAANLGRVGNYLGTYLIRAKYKHLPSRPDEPFFRPADNATALYTLSLYDRLYGSEQFQPAFKDWDTYLREELYHEESRLPCAAFSVTNTCQLEPGATATGLYVAYRAAAQTEVDTDIPYREWLHYFKGGLNTPFTVSIRENMRKNQQTRFCNMGALPLDCGRYEQEIGLWAAAEYGGNYSYFRLFTGVLLRQWLGRSVDYAALRPSRRVEALQEVAFRAIGEGL</sequence>
<evidence type="ECO:0000313" key="2">
    <source>
        <dbReference type="EMBL" id="NJC25292.1"/>
    </source>
</evidence>
<feature type="transmembrane region" description="Helical" evidence="1">
    <location>
        <begin position="27"/>
        <end position="46"/>
    </location>
</feature>
<organism evidence="2 3">
    <name type="scientific">Neolewinella antarctica</name>
    <dbReference type="NCBI Taxonomy" id="442734"/>
    <lineage>
        <taxon>Bacteria</taxon>
        <taxon>Pseudomonadati</taxon>
        <taxon>Bacteroidota</taxon>
        <taxon>Saprospiria</taxon>
        <taxon>Saprospirales</taxon>
        <taxon>Lewinellaceae</taxon>
        <taxon>Neolewinella</taxon>
    </lineage>
</organism>
<evidence type="ECO:0000256" key="1">
    <source>
        <dbReference type="SAM" id="Phobius"/>
    </source>
</evidence>
<keyword evidence="1" id="KW-0472">Membrane</keyword>
<accession>A0ABX0X934</accession>
<reference evidence="2 3" key="1">
    <citation type="submission" date="2020-03" db="EMBL/GenBank/DDBJ databases">
        <title>Genomic Encyclopedia of Type Strains, Phase IV (KMG-IV): sequencing the most valuable type-strain genomes for metagenomic binning, comparative biology and taxonomic classification.</title>
        <authorList>
            <person name="Goeker M."/>
        </authorList>
    </citation>
    <scope>NUCLEOTIDE SEQUENCE [LARGE SCALE GENOMIC DNA]</scope>
    <source>
        <strain evidence="2 3">DSM 105096</strain>
    </source>
</reference>
<gene>
    <name evidence="2" type="ORF">GGR27_000773</name>
</gene>
<protein>
    <submittedName>
        <fullName evidence="2">Uncharacterized protein</fullName>
    </submittedName>
</protein>
<name>A0ABX0X934_9BACT</name>
<keyword evidence="3" id="KW-1185">Reference proteome</keyword>
<comment type="caution">
    <text evidence="2">The sequence shown here is derived from an EMBL/GenBank/DDBJ whole genome shotgun (WGS) entry which is preliminary data.</text>
</comment>
<feature type="transmembrane region" description="Helical" evidence="1">
    <location>
        <begin position="5"/>
        <end position="21"/>
    </location>
</feature>
<evidence type="ECO:0000313" key="3">
    <source>
        <dbReference type="Proteomes" id="UP000770785"/>
    </source>
</evidence>